<dbReference type="AlphaFoldDB" id="A0A1R3JNB6"/>
<evidence type="ECO:0000313" key="4">
    <source>
        <dbReference type="EMBL" id="OMO96314.1"/>
    </source>
</evidence>
<evidence type="ECO:0000256" key="1">
    <source>
        <dbReference type="ARBA" id="ARBA00023157"/>
    </source>
</evidence>
<reference evidence="5" key="1">
    <citation type="submission" date="2013-09" db="EMBL/GenBank/DDBJ databases">
        <title>Corchorus olitorius genome sequencing.</title>
        <authorList>
            <person name="Alam M."/>
            <person name="Haque M.S."/>
            <person name="Islam M.S."/>
            <person name="Emdad E.M."/>
            <person name="Islam M.M."/>
            <person name="Ahmed B."/>
            <person name="Halim A."/>
            <person name="Hossen Q.M.M."/>
            <person name="Hossain M.Z."/>
            <person name="Ahmed R."/>
            <person name="Khan M.M."/>
            <person name="Islam R."/>
            <person name="Rashid M.M."/>
            <person name="Khan S.A."/>
            <person name="Rahman M.S."/>
            <person name="Alam M."/>
            <person name="Yahiya A.S."/>
            <person name="Khan M.S."/>
            <person name="Azam M.S."/>
            <person name="Haque T."/>
            <person name="Lashkar M.Z.H."/>
            <person name="Akhand A.I."/>
            <person name="Morshed G."/>
            <person name="Roy S."/>
            <person name="Uddin K.S."/>
            <person name="Rabeya T."/>
            <person name="Hossain A.S."/>
            <person name="Chowdhury A."/>
            <person name="Snigdha A.R."/>
            <person name="Mortoza M.S."/>
            <person name="Matin S.A."/>
            <person name="Hoque S.M.E."/>
            <person name="Islam M.K."/>
            <person name="Roy D.K."/>
            <person name="Haider R."/>
            <person name="Moosa M.M."/>
            <person name="Elias S.M."/>
            <person name="Hasan A.M."/>
            <person name="Jahan S."/>
            <person name="Shafiuddin M."/>
            <person name="Mahmood N."/>
            <person name="Shommy N.S."/>
        </authorList>
    </citation>
    <scope>NUCLEOTIDE SEQUENCE [LARGE SCALE GENOMIC DNA]</scope>
    <source>
        <strain evidence="5">cv. O-4</strain>
    </source>
</reference>
<dbReference type="PANTHER" id="PTHR46351">
    <property type="entry name" value="WOUND-INDUCED PROTEIN WIN2"/>
    <property type="match status" value="1"/>
</dbReference>
<name>A0A1R3JNB6_9ROSI</name>
<dbReference type="EMBL" id="AWUE01015663">
    <property type="protein sequence ID" value="OMO96314.1"/>
    <property type="molecule type" value="Genomic_DNA"/>
</dbReference>
<feature type="chain" id="PRO_5012300320" evidence="2">
    <location>
        <begin position="22"/>
        <end position="169"/>
    </location>
</feature>
<keyword evidence="2" id="KW-0732">Signal</keyword>
<dbReference type="Gene3D" id="2.40.40.10">
    <property type="entry name" value="RlpA-like domain"/>
    <property type="match status" value="1"/>
</dbReference>
<dbReference type="GO" id="GO:0004540">
    <property type="term" value="F:RNA nuclease activity"/>
    <property type="evidence" value="ECO:0007669"/>
    <property type="project" value="InterPro"/>
</dbReference>
<feature type="signal peptide" evidence="2">
    <location>
        <begin position="1"/>
        <end position="21"/>
    </location>
</feature>
<evidence type="ECO:0000256" key="2">
    <source>
        <dbReference type="SAM" id="SignalP"/>
    </source>
</evidence>
<dbReference type="Proteomes" id="UP000187203">
    <property type="component" value="Unassembled WGS sequence"/>
</dbReference>
<dbReference type="PROSITE" id="PS51174">
    <property type="entry name" value="BARWIN_3"/>
    <property type="match status" value="1"/>
</dbReference>
<dbReference type="SUPFAM" id="SSF50685">
    <property type="entry name" value="Barwin-like endoglucanases"/>
    <property type="match status" value="1"/>
</dbReference>
<dbReference type="STRING" id="93759.A0A1R3JNB6"/>
<dbReference type="GO" id="GO:0042742">
    <property type="term" value="P:defense response to bacterium"/>
    <property type="evidence" value="ECO:0007669"/>
    <property type="project" value="InterPro"/>
</dbReference>
<gene>
    <name evidence="4" type="ORF">COLO4_15358</name>
</gene>
<evidence type="ECO:0000259" key="3">
    <source>
        <dbReference type="PROSITE" id="PS51174"/>
    </source>
</evidence>
<dbReference type="InterPro" id="IPR001153">
    <property type="entry name" value="Barwin_dom"/>
</dbReference>
<sequence length="169" mass="18585">MGRIRMSIILLLGCLVASATAQSASKAKAFYHELNAKEHHWDLTEVGVYCSNGQSLPISPWNGAANIIGLPSAAQMLVAVQPCIYIDPKLTNSFMQVTNLDDPNGEPVTVRILDKCTVDSTSLVLEKDVFDQMDTPDHPGCQTGHLNVSYKFVNCGDYLSIRLYPDREQ</sequence>
<dbReference type="InterPro" id="IPR044301">
    <property type="entry name" value="PR4"/>
</dbReference>
<organism evidence="4 5">
    <name type="scientific">Corchorus olitorius</name>
    <dbReference type="NCBI Taxonomy" id="93759"/>
    <lineage>
        <taxon>Eukaryota</taxon>
        <taxon>Viridiplantae</taxon>
        <taxon>Streptophyta</taxon>
        <taxon>Embryophyta</taxon>
        <taxon>Tracheophyta</taxon>
        <taxon>Spermatophyta</taxon>
        <taxon>Magnoliopsida</taxon>
        <taxon>eudicotyledons</taxon>
        <taxon>Gunneridae</taxon>
        <taxon>Pentapetalae</taxon>
        <taxon>rosids</taxon>
        <taxon>malvids</taxon>
        <taxon>Malvales</taxon>
        <taxon>Malvaceae</taxon>
        <taxon>Grewioideae</taxon>
        <taxon>Apeibeae</taxon>
        <taxon>Corchorus</taxon>
    </lineage>
</organism>
<accession>A0A1R3JNB6</accession>
<keyword evidence="1" id="KW-1015">Disulfide bond</keyword>
<dbReference type="GO" id="GO:0050832">
    <property type="term" value="P:defense response to fungus"/>
    <property type="evidence" value="ECO:0007669"/>
    <property type="project" value="InterPro"/>
</dbReference>
<dbReference type="Pfam" id="PF00967">
    <property type="entry name" value="Barwin"/>
    <property type="match status" value="1"/>
</dbReference>
<comment type="caution">
    <text evidence="4">The sequence shown here is derived from an EMBL/GenBank/DDBJ whole genome shotgun (WGS) entry which is preliminary data.</text>
</comment>
<feature type="domain" description="Barwin" evidence="3">
    <location>
        <begin position="22"/>
        <end position="157"/>
    </location>
</feature>
<evidence type="ECO:0000313" key="5">
    <source>
        <dbReference type="Proteomes" id="UP000187203"/>
    </source>
</evidence>
<keyword evidence="5" id="KW-1185">Reference proteome</keyword>
<proteinExistence type="predicted"/>
<protein>
    <submittedName>
        <fullName evidence="4">Barwin</fullName>
    </submittedName>
</protein>
<dbReference type="PANTHER" id="PTHR46351:SF3">
    <property type="entry name" value="WOUND-INDUCED PROTEIN WIN2"/>
    <property type="match status" value="1"/>
</dbReference>
<dbReference type="InterPro" id="IPR036908">
    <property type="entry name" value="RlpA-like_sf"/>
</dbReference>